<comment type="caution">
    <text evidence="1">The sequence shown here is derived from an EMBL/GenBank/DDBJ whole genome shotgun (WGS) entry which is preliminary data.</text>
</comment>
<dbReference type="Proteomes" id="UP001241935">
    <property type="component" value="Unassembled WGS sequence"/>
</dbReference>
<sequence length="118" mass="13545">MKTKILITTLFLILFTGCDNQSKVTEASNSTEIDSSIANTKFEKSDNRISKFLDRLDDPNTSQDARIQILCKEYPTEYKTNYMPALMKLSPGEYTEGKLIKDLDIALDYYKKKDNIQC</sequence>
<gene>
    <name evidence="1" type="ORF">QOR41_06565</name>
</gene>
<organism evidence="1 2">
    <name type="scientific">Acinetobacter terrestris</name>
    <dbReference type="NCBI Taxonomy" id="2529843"/>
    <lineage>
        <taxon>Bacteria</taxon>
        <taxon>Pseudomonadati</taxon>
        <taxon>Pseudomonadota</taxon>
        <taxon>Gammaproteobacteria</taxon>
        <taxon>Moraxellales</taxon>
        <taxon>Moraxellaceae</taxon>
        <taxon>Acinetobacter</taxon>
        <taxon>Acinetobacter Taxon 24</taxon>
    </lineage>
</organism>
<dbReference type="RefSeq" id="WP_284066758.1">
    <property type="nucleotide sequence ID" value="NZ_JASKNE010000001.1"/>
</dbReference>
<name>A0AAW6US43_9GAMM</name>
<reference evidence="1" key="1">
    <citation type="submission" date="2023-04" db="EMBL/GenBank/DDBJ databases">
        <title>The environmental microbiomes in feedlot watering bowls are a reservoir of florfenicol resistance for bovine respiratory disease pathogens.</title>
        <authorList>
            <person name="Kos D.W."/>
            <person name="Ruzzini A.C."/>
            <person name="Schreiner B."/>
            <person name="Jelinski M.D."/>
        </authorList>
    </citation>
    <scope>NUCLEOTIDE SEQUENCE</scope>
    <source>
        <strain evidence="1">WB3</strain>
    </source>
</reference>
<protein>
    <recommendedName>
        <fullName evidence="3">Lipoprotein</fullName>
    </recommendedName>
</protein>
<accession>A0AAW6US43</accession>
<dbReference type="EMBL" id="JASKNE010000001">
    <property type="protein sequence ID" value="MDK1683505.1"/>
    <property type="molecule type" value="Genomic_DNA"/>
</dbReference>
<evidence type="ECO:0000313" key="1">
    <source>
        <dbReference type="EMBL" id="MDK1683505.1"/>
    </source>
</evidence>
<dbReference type="PROSITE" id="PS51257">
    <property type="entry name" value="PROKAR_LIPOPROTEIN"/>
    <property type="match status" value="1"/>
</dbReference>
<evidence type="ECO:0000313" key="2">
    <source>
        <dbReference type="Proteomes" id="UP001241935"/>
    </source>
</evidence>
<dbReference type="AlphaFoldDB" id="A0AAW6US43"/>
<evidence type="ECO:0008006" key="3">
    <source>
        <dbReference type="Google" id="ProtNLM"/>
    </source>
</evidence>
<proteinExistence type="predicted"/>